<dbReference type="EMBL" id="OZ026884">
    <property type="protein sequence ID" value="CAL1239342.1"/>
    <property type="molecule type" value="Genomic_DNA"/>
</dbReference>
<evidence type="ECO:0000256" key="1">
    <source>
        <dbReference type="ARBA" id="ARBA00004496"/>
    </source>
</evidence>
<protein>
    <recommendedName>
        <fullName evidence="3">tRNA threonylcarbamoyladenosine biosynthesis protein TsaE</fullName>
    </recommendedName>
    <alternativeName>
        <fullName evidence="10">t(6)A37 threonylcarbamoyladenosine biosynthesis protein TsaE</fullName>
    </alternativeName>
</protein>
<keyword evidence="9" id="KW-0460">Magnesium</keyword>
<keyword evidence="6" id="KW-0479">Metal-binding</keyword>
<dbReference type="InterPro" id="IPR027417">
    <property type="entry name" value="P-loop_NTPase"/>
</dbReference>
<evidence type="ECO:0000256" key="3">
    <source>
        <dbReference type="ARBA" id="ARBA00019010"/>
    </source>
</evidence>
<accession>A0ABP1C569</accession>
<keyword evidence="11" id="KW-0808">Transferase</keyword>
<dbReference type="PANTHER" id="PTHR33540:SF2">
    <property type="entry name" value="TRNA THREONYLCARBAMOYLADENOSINE BIOSYNTHESIS PROTEIN TSAE"/>
    <property type="match status" value="1"/>
</dbReference>
<evidence type="ECO:0000313" key="11">
    <source>
        <dbReference type="EMBL" id="CAL1239342.1"/>
    </source>
</evidence>
<keyword evidence="7" id="KW-0547">Nucleotide-binding</keyword>
<evidence type="ECO:0000256" key="6">
    <source>
        <dbReference type="ARBA" id="ARBA00022723"/>
    </source>
</evidence>
<name>A0ABP1C569_9GAMM</name>
<dbReference type="NCBIfam" id="TIGR00150">
    <property type="entry name" value="T6A_YjeE"/>
    <property type="match status" value="1"/>
</dbReference>
<evidence type="ECO:0000256" key="5">
    <source>
        <dbReference type="ARBA" id="ARBA00022694"/>
    </source>
</evidence>
<dbReference type="Pfam" id="PF02367">
    <property type="entry name" value="TsaE"/>
    <property type="match status" value="1"/>
</dbReference>
<reference evidence="11 12" key="1">
    <citation type="submission" date="2024-04" db="EMBL/GenBank/DDBJ databases">
        <authorList>
            <person name="Cremers G."/>
        </authorList>
    </citation>
    <scope>NUCLEOTIDE SEQUENCE [LARGE SCALE GENOMIC DNA]</scope>
    <source>
        <strain evidence="11">MeCH1-AG</strain>
    </source>
</reference>
<keyword evidence="5" id="KW-0819">tRNA processing</keyword>
<comment type="subcellular location">
    <subcellularLocation>
        <location evidence="1">Cytoplasm</location>
    </subcellularLocation>
</comment>
<evidence type="ECO:0000256" key="4">
    <source>
        <dbReference type="ARBA" id="ARBA00022490"/>
    </source>
</evidence>
<dbReference type="PANTHER" id="PTHR33540">
    <property type="entry name" value="TRNA THREONYLCARBAMOYLADENOSINE BIOSYNTHESIS PROTEIN TSAE"/>
    <property type="match status" value="1"/>
</dbReference>
<evidence type="ECO:0000256" key="2">
    <source>
        <dbReference type="ARBA" id="ARBA00007599"/>
    </source>
</evidence>
<dbReference type="SUPFAM" id="SSF52540">
    <property type="entry name" value="P-loop containing nucleoside triphosphate hydrolases"/>
    <property type="match status" value="1"/>
</dbReference>
<dbReference type="RefSeq" id="WP_348758907.1">
    <property type="nucleotide sequence ID" value="NZ_OZ026884.1"/>
</dbReference>
<keyword evidence="8" id="KW-0067">ATP-binding</keyword>
<dbReference type="Proteomes" id="UP001497493">
    <property type="component" value="Chromosome"/>
</dbReference>
<keyword evidence="11" id="KW-0012">Acyltransferase</keyword>
<keyword evidence="4" id="KW-0963">Cytoplasm</keyword>
<dbReference type="Gene3D" id="3.40.50.300">
    <property type="entry name" value="P-loop containing nucleotide triphosphate hydrolases"/>
    <property type="match status" value="1"/>
</dbReference>
<organism evidence="11 12">
    <name type="scientific">Candidatus Methylocalor cossyra</name>
    <dbReference type="NCBI Taxonomy" id="3108543"/>
    <lineage>
        <taxon>Bacteria</taxon>
        <taxon>Pseudomonadati</taxon>
        <taxon>Pseudomonadota</taxon>
        <taxon>Gammaproteobacteria</taxon>
        <taxon>Methylococcales</taxon>
        <taxon>Methylococcaceae</taxon>
        <taxon>Candidatus Methylocalor</taxon>
    </lineage>
</organism>
<proteinExistence type="inferred from homology"/>
<evidence type="ECO:0000256" key="10">
    <source>
        <dbReference type="ARBA" id="ARBA00032441"/>
    </source>
</evidence>
<keyword evidence="12" id="KW-1185">Reference proteome</keyword>
<sequence>MIVALPDEAATLALARRVYACLPRACLVFLRGNLGAGKTAFVRGCLRAAGFEGPVKSPTFTLVEEYPLADRILFHFDLYRLNTAEDLEWLGFRDYLRADALCLVEWPERGAGKLPAADLEIRLTIEDGGRRAELSAATETGRGILARLTSGA</sequence>
<evidence type="ECO:0000256" key="9">
    <source>
        <dbReference type="ARBA" id="ARBA00022842"/>
    </source>
</evidence>
<gene>
    <name evidence="11" type="primary">tsaE</name>
    <name evidence="11" type="ORF">MECH1_V1_0566</name>
</gene>
<dbReference type="GO" id="GO:0061711">
    <property type="term" value="F:tRNA N(6)-L-threonylcarbamoyladenine synthase activity"/>
    <property type="evidence" value="ECO:0007669"/>
    <property type="project" value="UniProtKB-EC"/>
</dbReference>
<dbReference type="InterPro" id="IPR003442">
    <property type="entry name" value="T6A_TsaE"/>
</dbReference>
<comment type="similarity">
    <text evidence="2">Belongs to the TsaE family.</text>
</comment>
<evidence type="ECO:0000256" key="8">
    <source>
        <dbReference type="ARBA" id="ARBA00022840"/>
    </source>
</evidence>
<evidence type="ECO:0000313" key="12">
    <source>
        <dbReference type="Proteomes" id="UP001497493"/>
    </source>
</evidence>
<evidence type="ECO:0000256" key="7">
    <source>
        <dbReference type="ARBA" id="ARBA00022741"/>
    </source>
</evidence>